<evidence type="ECO:0000313" key="2">
    <source>
        <dbReference type="Proteomes" id="UP000011668"/>
    </source>
</evidence>
<dbReference type="CDD" id="cd00756">
    <property type="entry name" value="MoaE"/>
    <property type="match status" value="1"/>
</dbReference>
<dbReference type="Proteomes" id="UP000011668">
    <property type="component" value="Unassembled WGS sequence"/>
</dbReference>
<dbReference type="STRING" id="983506.L8WKJ1"/>
<name>L8WKJ1_THACA</name>
<protein>
    <submittedName>
        <fullName evidence="1">MoaE domain-containing protein</fullName>
    </submittedName>
</protein>
<dbReference type="SMR" id="L8WKJ1"/>
<dbReference type="InterPro" id="IPR036563">
    <property type="entry name" value="MoaE_sf"/>
</dbReference>
<reference evidence="1 2" key="1">
    <citation type="journal article" date="2013" name="Nat. Commun.">
        <title>The evolution and pathogenic mechanisms of the rice sheath blight pathogen.</title>
        <authorList>
            <person name="Zheng A."/>
            <person name="Lin R."/>
            <person name="Xu L."/>
            <person name="Qin P."/>
            <person name="Tang C."/>
            <person name="Ai P."/>
            <person name="Zhang D."/>
            <person name="Liu Y."/>
            <person name="Sun Z."/>
            <person name="Feng H."/>
            <person name="Wang Y."/>
            <person name="Chen Y."/>
            <person name="Liang X."/>
            <person name="Fu R."/>
            <person name="Li Q."/>
            <person name="Zhang J."/>
            <person name="Yu X."/>
            <person name="Xie Z."/>
            <person name="Ding L."/>
            <person name="Guan P."/>
            <person name="Tang J."/>
            <person name="Liang Y."/>
            <person name="Wang S."/>
            <person name="Deng Q."/>
            <person name="Li S."/>
            <person name="Zhu J."/>
            <person name="Wang L."/>
            <person name="Liu H."/>
            <person name="Li P."/>
        </authorList>
    </citation>
    <scope>NUCLEOTIDE SEQUENCE [LARGE SCALE GENOMIC DNA]</scope>
    <source>
        <strain evidence="2">AG-1 IA</strain>
    </source>
</reference>
<gene>
    <name evidence="1" type="ORF">AG1IA_07261</name>
</gene>
<dbReference type="OrthoDB" id="5531344at2759"/>
<evidence type="ECO:0000313" key="1">
    <source>
        <dbReference type="EMBL" id="ELU38716.1"/>
    </source>
</evidence>
<dbReference type="SUPFAM" id="SSF54690">
    <property type="entry name" value="Molybdopterin synthase subunit MoaE"/>
    <property type="match status" value="1"/>
</dbReference>
<dbReference type="HOGENOM" id="CLU_089568_3_1_1"/>
<proteinExistence type="predicted"/>
<dbReference type="GO" id="GO:0006777">
    <property type="term" value="P:Mo-molybdopterin cofactor biosynthetic process"/>
    <property type="evidence" value="ECO:0007669"/>
    <property type="project" value="InterPro"/>
</dbReference>
<dbReference type="Pfam" id="PF02391">
    <property type="entry name" value="MoaE"/>
    <property type="match status" value="1"/>
</dbReference>
<dbReference type="InterPro" id="IPR003448">
    <property type="entry name" value="Mopterin_biosynth_MoaE"/>
</dbReference>
<dbReference type="Gene3D" id="3.90.1170.40">
    <property type="entry name" value="Molybdopterin biosynthesis MoaE subunit"/>
    <property type="match status" value="1"/>
</dbReference>
<organism evidence="1 2">
    <name type="scientific">Thanatephorus cucumeris (strain AG1-IA)</name>
    <name type="common">Rice sheath blight fungus</name>
    <name type="synonym">Rhizoctonia solani</name>
    <dbReference type="NCBI Taxonomy" id="983506"/>
    <lineage>
        <taxon>Eukaryota</taxon>
        <taxon>Fungi</taxon>
        <taxon>Dikarya</taxon>
        <taxon>Basidiomycota</taxon>
        <taxon>Agaricomycotina</taxon>
        <taxon>Agaricomycetes</taxon>
        <taxon>Cantharellales</taxon>
        <taxon>Ceratobasidiaceae</taxon>
        <taxon>Rhizoctonia</taxon>
        <taxon>Rhizoctonia solani AG-1</taxon>
    </lineage>
</organism>
<comment type="caution">
    <text evidence="1">The sequence shown here is derived from an EMBL/GenBank/DDBJ whole genome shotgun (WGS) entry which is preliminary data.</text>
</comment>
<dbReference type="PANTHER" id="PTHR23404">
    <property type="entry name" value="MOLYBDOPTERIN SYNTHASE RELATED"/>
    <property type="match status" value="1"/>
</dbReference>
<dbReference type="AlphaFoldDB" id="L8WKJ1"/>
<accession>L8WKJ1</accession>
<dbReference type="EMBL" id="AFRT01002072">
    <property type="protein sequence ID" value="ELU38716.1"/>
    <property type="molecule type" value="Genomic_DNA"/>
</dbReference>
<sequence>MNNTTPSESIDLKFSEPLTGDSFALSHTSLNINNIMDSVRDNGAGALAVFVGTTRDNFNGKQVTRLEYEAYSKLAIKSMAKIATDKVPPHDFGPTSSTPAPTDAASLTRIAIHHRLGEVPVGEASIVIAVTSPHRRESFYVCEWILEQVKMKTPIWKREWYAEGDPSNEAVWKSNFPPQKANLHPYSSSLCKPYMAQLENTVHAHLGRLGPLFHVGQEKQQPGAQE</sequence>
<keyword evidence="2" id="KW-1185">Reference proteome</keyword>